<evidence type="ECO:0000313" key="4">
    <source>
        <dbReference type="EMBL" id="MCP2167416.1"/>
    </source>
</evidence>
<feature type="domain" description="HTH luxR-type" evidence="3">
    <location>
        <begin position="837"/>
        <end position="902"/>
    </location>
</feature>
<dbReference type="GO" id="GO:0003677">
    <property type="term" value="F:DNA binding"/>
    <property type="evidence" value="ECO:0007669"/>
    <property type="project" value="InterPro"/>
</dbReference>
<gene>
    <name evidence="4" type="ORF">LX83_004289</name>
</gene>
<dbReference type="Pfam" id="PF13191">
    <property type="entry name" value="AAA_16"/>
    <property type="match status" value="1"/>
</dbReference>
<dbReference type="EMBL" id="JAMTCK010000010">
    <property type="protein sequence ID" value="MCP2167416.1"/>
    <property type="molecule type" value="Genomic_DNA"/>
</dbReference>
<comment type="caution">
    <text evidence="4">The sequence shown here is derived from an EMBL/GenBank/DDBJ whole genome shotgun (WGS) entry which is preliminary data.</text>
</comment>
<dbReference type="InterPro" id="IPR011990">
    <property type="entry name" value="TPR-like_helical_dom_sf"/>
</dbReference>
<sequence length="912" mass="97795">MRFVERAEELAAITAAFDRCRTSGSEIVVVSGAAGSGRTRLMREVASVVSGSGALVLTAAGSPAETSVAYGVARQLWQSAGIEQELEAYLHEAGPERGARPAERICSELLDRIGEQPTLLCIDNIEHTDPKSRGILLHLQRRLGSRHVLVLLLASDSAWATIPSFDAELHRYLPCRRLRLGLLSNAAVAELLDVPANSARAAAYHHASGGNPLLLGALIADGEYRGTANGGEPAPESALVPADALFKSAVSACVHRGDEALLAVARCLAVLDRVSPQRLLKRLLRLDTEEIRRCVVELTSMGLLDAAGRFRHPEARAALIEATPAAERALLNWRVAELLYAEGAAATAIARHVLLSGELGTAWAAEVMVDAADEALRSGRLTVAVDNADFALRADLEPGARASALVTLVRAKWRIAPSAVTSHLPDLRAALRAGQLDERGVESLLSSLLWAGHFDQVLEITRSDLGGAPRSAISSSTQAAHTWLEFLNPAALAGSPTDRTLDRRNSDPGIRALATLICVIRQERVAHVAAGADAVLQSCERTDPPVETVLAALLTLVLVNELDRAESWCERLVTDFHGRGLVTLTAVVTAVSADVALRRGRASVAASEADAALELMSRASWGVAIGYPLGTLIAAHVQTGALDEAEELLRQPLPPDLLGSTFGLPYLYARGRHALASDRPYAAIDDFRRCGKVLADWGIELSALAPWRIGLGEAYAALGRPDDARSALEDQVKQAAGRSAYLGAVALRLLGRLGEADQRLPLLQRAVGVLENSGHHREFALALAQLSNEHYARGDSKRSRTVARRAMEVARSCECEGETRELLLGGERFDVADMLGENDHYPELTDAEGRVARLAVKGLTNREIGQRLYLSTSTVEQHLTKIFRKFNVSRRTDLIGMLRAEAGASVPDQRAS</sequence>
<organism evidence="4 5">
    <name type="scientific">Goodfellowiella coeruleoviolacea</name>
    <dbReference type="NCBI Taxonomy" id="334858"/>
    <lineage>
        <taxon>Bacteria</taxon>
        <taxon>Bacillati</taxon>
        <taxon>Actinomycetota</taxon>
        <taxon>Actinomycetes</taxon>
        <taxon>Pseudonocardiales</taxon>
        <taxon>Pseudonocardiaceae</taxon>
        <taxon>Goodfellowiella</taxon>
    </lineage>
</organism>
<dbReference type="AlphaFoldDB" id="A0AAE3GFT6"/>
<protein>
    <submittedName>
        <fullName evidence="4">Regulatory protein, luxR family</fullName>
    </submittedName>
</protein>
<dbReference type="Proteomes" id="UP001206128">
    <property type="component" value="Unassembled WGS sequence"/>
</dbReference>
<dbReference type="GO" id="GO:0004016">
    <property type="term" value="F:adenylate cyclase activity"/>
    <property type="evidence" value="ECO:0007669"/>
    <property type="project" value="TreeGrafter"/>
</dbReference>
<evidence type="ECO:0000256" key="1">
    <source>
        <dbReference type="ARBA" id="ARBA00022741"/>
    </source>
</evidence>
<dbReference type="PROSITE" id="PS50043">
    <property type="entry name" value="HTH_LUXR_2"/>
    <property type="match status" value="1"/>
</dbReference>
<dbReference type="SUPFAM" id="SSF46894">
    <property type="entry name" value="C-terminal effector domain of the bipartite response regulators"/>
    <property type="match status" value="1"/>
</dbReference>
<dbReference type="Gene3D" id="3.40.50.300">
    <property type="entry name" value="P-loop containing nucleotide triphosphate hydrolases"/>
    <property type="match status" value="1"/>
</dbReference>
<dbReference type="Gene3D" id="1.25.40.10">
    <property type="entry name" value="Tetratricopeptide repeat domain"/>
    <property type="match status" value="1"/>
</dbReference>
<dbReference type="Pfam" id="PF00196">
    <property type="entry name" value="GerE"/>
    <property type="match status" value="1"/>
</dbReference>
<dbReference type="SMART" id="SM00421">
    <property type="entry name" value="HTH_LUXR"/>
    <property type="match status" value="1"/>
</dbReference>
<evidence type="ECO:0000313" key="5">
    <source>
        <dbReference type="Proteomes" id="UP001206128"/>
    </source>
</evidence>
<keyword evidence="2" id="KW-0067">ATP-binding</keyword>
<dbReference type="RefSeq" id="WP_308204021.1">
    <property type="nucleotide sequence ID" value="NZ_JAMTCK010000010.1"/>
</dbReference>
<dbReference type="GO" id="GO:0005737">
    <property type="term" value="C:cytoplasm"/>
    <property type="evidence" value="ECO:0007669"/>
    <property type="project" value="TreeGrafter"/>
</dbReference>
<dbReference type="PANTHER" id="PTHR16305">
    <property type="entry name" value="TESTICULAR SOLUBLE ADENYLYL CYCLASE"/>
    <property type="match status" value="1"/>
</dbReference>
<dbReference type="InterPro" id="IPR016032">
    <property type="entry name" value="Sig_transdc_resp-reg_C-effctor"/>
</dbReference>
<dbReference type="Gene3D" id="1.10.10.10">
    <property type="entry name" value="Winged helix-like DNA-binding domain superfamily/Winged helix DNA-binding domain"/>
    <property type="match status" value="1"/>
</dbReference>
<dbReference type="GO" id="GO:0006355">
    <property type="term" value="P:regulation of DNA-templated transcription"/>
    <property type="evidence" value="ECO:0007669"/>
    <property type="project" value="InterPro"/>
</dbReference>
<accession>A0AAE3GFT6</accession>
<evidence type="ECO:0000259" key="3">
    <source>
        <dbReference type="PROSITE" id="PS50043"/>
    </source>
</evidence>
<dbReference type="InterPro" id="IPR027417">
    <property type="entry name" value="P-loop_NTPase"/>
</dbReference>
<reference evidence="4" key="1">
    <citation type="submission" date="2022-06" db="EMBL/GenBank/DDBJ databases">
        <title>Genomic Encyclopedia of Archaeal and Bacterial Type Strains, Phase II (KMG-II): from individual species to whole genera.</title>
        <authorList>
            <person name="Goeker M."/>
        </authorList>
    </citation>
    <scope>NUCLEOTIDE SEQUENCE</scope>
    <source>
        <strain evidence="4">DSM 43935</strain>
    </source>
</reference>
<dbReference type="PANTHER" id="PTHR16305:SF35">
    <property type="entry name" value="TRANSCRIPTIONAL ACTIVATOR DOMAIN"/>
    <property type="match status" value="1"/>
</dbReference>
<dbReference type="CDD" id="cd06170">
    <property type="entry name" value="LuxR_C_like"/>
    <property type="match status" value="1"/>
</dbReference>
<keyword evidence="1" id="KW-0547">Nucleotide-binding</keyword>
<dbReference type="InterPro" id="IPR036388">
    <property type="entry name" value="WH-like_DNA-bd_sf"/>
</dbReference>
<keyword evidence="5" id="KW-1185">Reference proteome</keyword>
<evidence type="ECO:0000256" key="2">
    <source>
        <dbReference type="ARBA" id="ARBA00022840"/>
    </source>
</evidence>
<dbReference type="SUPFAM" id="SSF48452">
    <property type="entry name" value="TPR-like"/>
    <property type="match status" value="1"/>
</dbReference>
<dbReference type="PRINTS" id="PR00038">
    <property type="entry name" value="HTHLUXR"/>
</dbReference>
<dbReference type="SUPFAM" id="SSF52540">
    <property type="entry name" value="P-loop containing nucleoside triphosphate hydrolases"/>
    <property type="match status" value="1"/>
</dbReference>
<dbReference type="InterPro" id="IPR000792">
    <property type="entry name" value="Tscrpt_reg_LuxR_C"/>
</dbReference>
<name>A0AAE3GFT6_9PSEU</name>
<proteinExistence type="predicted"/>
<dbReference type="GO" id="GO:0005524">
    <property type="term" value="F:ATP binding"/>
    <property type="evidence" value="ECO:0007669"/>
    <property type="project" value="UniProtKB-KW"/>
</dbReference>
<dbReference type="InterPro" id="IPR041664">
    <property type="entry name" value="AAA_16"/>
</dbReference>